<evidence type="ECO:0000256" key="6">
    <source>
        <dbReference type="SAM" id="MobiDB-lite"/>
    </source>
</evidence>
<keyword evidence="4" id="KW-0804">Transcription</keyword>
<protein>
    <recommendedName>
        <fullName evidence="7">AP2/ERF domain-containing protein</fullName>
    </recommendedName>
</protein>
<dbReference type="Gene3D" id="3.30.730.10">
    <property type="entry name" value="AP2/ERF domain"/>
    <property type="match status" value="1"/>
</dbReference>
<proteinExistence type="predicted"/>
<evidence type="ECO:0000259" key="7">
    <source>
        <dbReference type="PROSITE" id="PS51032"/>
    </source>
</evidence>
<dbReference type="InterPro" id="IPR036955">
    <property type="entry name" value="AP2/ERF_dom_sf"/>
</dbReference>
<feature type="compositionally biased region" description="Pro residues" evidence="6">
    <location>
        <begin position="493"/>
        <end position="511"/>
    </location>
</feature>
<dbReference type="GO" id="GO:0003700">
    <property type="term" value="F:DNA-binding transcription factor activity"/>
    <property type="evidence" value="ECO:0007669"/>
    <property type="project" value="InterPro"/>
</dbReference>
<sequence>MDEAVSDPAPSSASAAAAVLPIPSPGGAVTPGGIPAVGAGTPINYSRVFESPRLPPPSSGSKHHVGGGGAGSTQLLRSIPLLGNEALTPHGGGLTLGDLSGGLMGGAGEGRRTPRRSSCPALGTPSAVSASGAAMTGAGESAAKGTGLTPGSARTLSHLDVVHMAERDLMEDEDLSVLLQLAASTPGKGTPVFRSPRLQQKAVAAAAATMDTAPSSLQLPIIGRENTDTSNCAVSLSGGSRRTSKLARKSSYPPHSDCSDLGSSPHHTHHHGCRQDKAVYRLHPHHTTPPPHLVIHASSGGGGGSVSSHFHPPPPVLPSTSAAAAALFEGLPPEVPSSSRPPQPQGFQAQPPNSAKMSKKSSNGTAASRAQSAVKAAKTPKAKKSSDAAGDNSSQGRSGHPTHPQHGYPLVPLPGMPYPPLPPPLPGAKGAGVPLAPPPGGYPHHLPYPLLPPPPGATGPPGSVSKNGAQAPPPRPGYYPPPPHMHHHLGPHGHPPPPYQMLPYPPPPPGHGHPHLPMYPSGGGNGDGRSSKSKKSSAAGRASSAPSAKKSKSPKQPKSSGGKRPVPAPSGGSSPSGGGKKKKGSPKKRAKSMASPALSPADRQRAADAIRKVNAASGGNNDRAAELAAAILRGVTMRPSGKWQAQLYYAGKSRYIGVFDTREKAALAYEIAREVLKSDASSSGKGGSKGDQSAQSLKDTEAAVNAARKAAFDGVNEKDPRK</sequence>
<feature type="compositionally biased region" description="Low complexity" evidence="6">
    <location>
        <begin position="366"/>
        <end position="377"/>
    </location>
</feature>
<feature type="compositionally biased region" description="Polar residues" evidence="6">
    <location>
        <begin position="228"/>
        <end position="241"/>
    </location>
</feature>
<feature type="compositionally biased region" description="Pro residues" evidence="6">
    <location>
        <begin position="333"/>
        <end position="344"/>
    </location>
</feature>
<dbReference type="InterPro" id="IPR001471">
    <property type="entry name" value="AP2/ERF_dom"/>
</dbReference>
<feature type="compositionally biased region" description="Pro residues" evidence="6">
    <location>
        <begin position="449"/>
        <end position="458"/>
    </location>
</feature>
<dbReference type="InterPro" id="IPR016177">
    <property type="entry name" value="DNA-bd_dom_sf"/>
</dbReference>
<feature type="region of interest" description="Disordered" evidence="6">
    <location>
        <begin position="47"/>
        <end position="72"/>
    </location>
</feature>
<dbReference type="EMBL" id="HBKQ01034967">
    <property type="protein sequence ID" value="CAE2255902.1"/>
    <property type="molecule type" value="Transcribed_RNA"/>
</dbReference>
<keyword evidence="2" id="KW-0805">Transcription regulation</keyword>
<evidence type="ECO:0000256" key="2">
    <source>
        <dbReference type="ARBA" id="ARBA00023015"/>
    </source>
</evidence>
<feature type="compositionally biased region" description="Polar residues" evidence="6">
    <location>
        <begin position="353"/>
        <end position="365"/>
    </location>
</feature>
<reference evidence="8" key="1">
    <citation type="submission" date="2021-01" db="EMBL/GenBank/DDBJ databases">
        <authorList>
            <person name="Corre E."/>
            <person name="Pelletier E."/>
            <person name="Niang G."/>
            <person name="Scheremetjew M."/>
            <person name="Finn R."/>
            <person name="Kale V."/>
            <person name="Holt S."/>
            <person name="Cochrane G."/>
            <person name="Meng A."/>
            <person name="Brown T."/>
            <person name="Cohen L."/>
        </authorList>
    </citation>
    <scope>NUCLEOTIDE SEQUENCE</scope>
    <source>
        <strain evidence="8">Isolate 1302-5</strain>
    </source>
</reference>
<feature type="compositionally biased region" description="Pro residues" evidence="6">
    <location>
        <begin position="411"/>
        <end position="426"/>
    </location>
</feature>
<feature type="region of interest" description="Disordered" evidence="6">
    <location>
        <begin position="331"/>
        <end position="621"/>
    </location>
</feature>
<feature type="compositionally biased region" description="Basic and acidic residues" evidence="6">
    <location>
        <begin position="602"/>
        <end position="611"/>
    </location>
</feature>
<evidence type="ECO:0000256" key="5">
    <source>
        <dbReference type="ARBA" id="ARBA00023242"/>
    </source>
</evidence>
<keyword evidence="3" id="KW-0238">DNA-binding</keyword>
<feature type="domain" description="AP2/ERF" evidence="7">
    <location>
        <begin position="631"/>
        <end position="686"/>
    </location>
</feature>
<dbReference type="AlphaFoldDB" id="A0A7S4J8Y5"/>
<gene>
    <name evidence="8" type="ORF">OAUR00152_LOCUS23994</name>
</gene>
<name>A0A7S4J8Y5_9STRA</name>
<feature type="region of interest" description="Disordered" evidence="6">
    <location>
        <begin position="228"/>
        <end position="318"/>
    </location>
</feature>
<feature type="compositionally biased region" description="Low complexity" evidence="6">
    <location>
        <begin position="536"/>
        <end position="548"/>
    </location>
</feature>
<feature type="compositionally biased region" description="Basic residues" evidence="6">
    <location>
        <begin position="579"/>
        <end position="591"/>
    </location>
</feature>
<dbReference type="SUPFAM" id="SSF54171">
    <property type="entry name" value="DNA-binding domain"/>
    <property type="match status" value="1"/>
</dbReference>
<organism evidence="8">
    <name type="scientific">Odontella aurita</name>
    <dbReference type="NCBI Taxonomy" id="265563"/>
    <lineage>
        <taxon>Eukaryota</taxon>
        <taxon>Sar</taxon>
        <taxon>Stramenopiles</taxon>
        <taxon>Ochrophyta</taxon>
        <taxon>Bacillariophyta</taxon>
        <taxon>Mediophyceae</taxon>
        <taxon>Biddulphiophycidae</taxon>
        <taxon>Eupodiscales</taxon>
        <taxon>Odontellaceae</taxon>
        <taxon>Odontella</taxon>
    </lineage>
</organism>
<evidence type="ECO:0000256" key="3">
    <source>
        <dbReference type="ARBA" id="ARBA00023125"/>
    </source>
</evidence>
<feature type="compositionally biased region" description="Low complexity" evidence="6">
    <location>
        <begin position="556"/>
        <end position="573"/>
    </location>
</feature>
<dbReference type="SMART" id="SM00380">
    <property type="entry name" value="AP2"/>
    <property type="match status" value="1"/>
</dbReference>
<evidence type="ECO:0000256" key="4">
    <source>
        <dbReference type="ARBA" id="ARBA00023163"/>
    </source>
</evidence>
<evidence type="ECO:0000313" key="8">
    <source>
        <dbReference type="EMBL" id="CAE2255902.1"/>
    </source>
</evidence>
<comment type="subcellular location">
    <subcellularLocation>
        <location evidence="1">Nucleus</location>
    </subcellularLocation>
</comment>
<feature type="region of interest" description="Disordered" evidence="6">
    <location>
        <begin position="105"/>
        <end position="153"/>
    </location>
</feature>
<dbReference type="GO" id="GO:0003677">
    <property type="term" value="F:DNA binding"/>
    <property type="evidence" value="ECO:0007669"/>
    <property type="project" value="UniProtKB-KW"/>
</dbReference>
<dbReference type="PROSITE" id="PS51032">
    <property type="entry name" value="AP2_ERF"/>
    <property type="match status" value="1"/>
</dbReference>
<dbReference type="GO" id="GO:0005634">
    <property type="term" value="C:nucleus"/>
    <property type="evidence" value="ECO:0007669"/>
    <property type="project" value="UniProtKB-SubCell"/>
</dbReference>
<keyword evidence="5" id="KW-0539">Nucleus</keyword>
<accession>A0A7S4J8Y5</accession>
<evidence type="ECO:0000256" key="1">
    <source>
        <dbReference type="ARBA" id="ARBA00004123"/>
    </source>
</evidence>
<feature type="region of interest" description="Disordered" evidence="6">
    <location>
        <begin position="676"/>
        <end position="702"/>
    </location>
</feature>
<feature type="compositionally biased region" description="Pro residues" evidence="6">
    <location>
        <begin position="471"/>
        <end position="483"/>
    </location>
</feature>